<dbReference type="AlphaFoldDB" id="A0A7V6A4K2"/>
<name>A0A7V6A4K2_9BACT</name>
<comment type="caution">
    <text evidence="2">The sequence shown here is derived from an EMBL/GenBank/DDBJ whole genome shotgun (WGS) entry which is preliminary data.</text>
</comment>
<gene>
    <name evidence="2" type="ORF">ENV52_10605</name>
</gene>
<organism evidence="2">
    <name type="scientific">Desulfobacca acetoxidans</name>
    <dbReference type="NCBI Taxonomy" id="60893"/>
    <lineage>
        <taxon>Bacteria</taxon>
        <taxon>Pseudomonadati</taxon>
        <taxon>Thermodesulfobacteriota</taxon>
        <taxon>Desulfobaccia</taxon>
        <taxon>Desulfobaccales</taxon>
        <taxon>Desulfobaccaceae</taxon>
        <taxon>Desulfobacca</taxon>
    </lineage>
</organism>
<accession>A0A7V6A4K2</accession>
<feature type="region of interest" description="Disordered" evidence="1">
    <location>
        <begin position="36"/>
        <end position="62"/>
    </location>
</feature>
<sequence length="217" mass="23989">MLKGNKWLAFWGMIGALLLVPPTVSAQWGAIQRGIQATQPSYQPQSQEPRGDGGPHNVADEQVGGAGLATTTTFRDKVRPFSYTIPAGWRQEGSGDPTGDSAQFMLPGTTAGFTFTFTQMVPSFPRKASVDASYNRALEEKGIGKYLSVKRRNQGDVIGWETIETPQKGSGGFQRIQWQCYDGQNYYYTFIAHADARQFAQHRAALQTIIDSIRFSR</sequence>
<reference evidence="2" key="1">
    <citation type="journal article" date="2020" name="mSystems">
        <title>Genome- and Community-Level Interaction Insights into Carbon Utilization and Element Cycling Functions of Hydrothermarchaeota in Hydrothermal Sediment.</title>
        <authorList>
            <person name="Zhou Z."/>
            <person name="Liu Y."/>
            <person name="Xu W."/>
            <person name="Pan J."/>
            <person name="Luo Z.H."/>
            <person name="Li M."/>
        </authorList>
    </citation>
    <scope>NUCLEOTIDE SEQUENCE [LARGE SCALE GENOMIC DNA]</scope>
    <source>
        <strain evidence="2">SpSt-767</strain>
    </source>
</reference>
<dbReference type="EMBL" id="DTGR01000167">
    <property type="protein sequence ID" value="HHS30137.1"/>
    <property type="molecule type" value="Genomic_DNA"/>
</dbReference>
<proteinExistence type="predicted"/>
<evidence type="ECO:0000313" key="2">
    <source>
        <dbReference type="EMBL" id="HHS30137.1"/>
    </source>
</evidence>
<feature type="compositionally biased region" description="Polar residues" evidence="1">
    <location>
        <begin position="36"/>
        <end position="48"/>
    </location>
</feature>
<evidence type="ECO:0000256" key="1">
    <source>
        <dbReference type="SAM" id="MobiDB-lite"/>
    </source>
</evidence>
<protein>
    <submittedName>
        <fullName evidence="2">Uncharacterized protein</fullName>
    </submittedName>
</protein>